<feature type="transmembrane region" description="Helical" evidence="2">
    <location>
        <begin position="389"/>
        <end position="407"/>
    </location>
</feature>
<dbReference type="AlphaFoldDB" id="A0A1H6CD78"/>
<feature type="compositionally biased region" description="Low complexity" evidence="1">
    <location>
        <begin position="56"/>
        <end position="94"/>
    </location>
</feature>
<feature type="region of interest" description="Disordered" evidence="1">
    <location>
        <begin position="495"/>
        <end position="516"/>
    </location>
</feature>
<feature type="region of interest" description="Disordered" evidence="1">
    <location>
        <begin position="56"/>
        <end position="106"/>
    </location>
</feature>
<sequence>MSEDTTKTATEAASSERVGYCQDCGKPLTRETVRVVGTGVFCEPCLATRIGAPPAGHAAGPVAPADPGTSYTQPGAAQTSSTQASSAQTGPTQAGPGQNGGNPWSSAWYGSGAAMPGAAGPNGPMPGGPAPGAGFTPAPSTHLPNPTLAGLLGIIPGVGAMYNGQLVKGLMHLAVFGVLVVFQNNISGIFGIFVAGWILYQIFDAYHTARARRDGTAPPNLFGINDLADRIASGQGFGAPPVAGPYNPTAAPPPPAGSGWEPQSTGGPAAPPPPPVAPAYTAHSAPPANWAGYAHPSTFAVPSPPPPPVNYAAYPTQEAIAEQVKAQAYQDAGLGGESYPGTFSPAGTPLAGAVPAPTATPRRFPVGALWLIAFGVLVLVGNLSSEWKISGLWVLAGLFAALAVWTLSRRLEWAGGYSAVMDGHFPRLAGMLRAPIMLLTLSVLFFLQAAHIATFGQTWPILPIAFGIALFLERTVGATTAASLPSAGSYYAPQPAAVPVSGVDPSASTDTRDGQR</sequence>
<reference evidence="3 4" key="1">
    <citation type="submission" date="2016-10" db="EMBL/GenBank/DDBJ databases">
        <authorList>
            <person name="de Groot N.N."/>
        </authorList>
    </citation>
    <scope>NUCLEOTIDE SEQUENCE [LARGE SCALE GENOMIC DNA]</scope>
    <source>
        <strain evidence="3 4">DSM 22489</strain>
    </source>
</reference>
<name>A0A1H6CD78_9BACT</name>
<feature type="transmembrane region" description="Helical" evidence="2">
    <location>
        <begin position="170"/>
        <end position="203"/>
    </location>
</feature>
<keyword evidence="4" id="KW-1185">Reference proteome</keyword>
<proteinExistence type="predicted"/>
<accession>A0A1H6CD78</accession>
<feature type="transmembrane region" description="Helical" evidence="2">
    <location>
        <begin position="452"/>
        <end position="472"/>
    </location>
</feature>
<dbReference type="EMBL" id="FNVA01000009">
    <property type="protein sequence ID" value="SEG70595.1"/>
    <property type="molecule type" value="Genomic_DNA"/>
</dbReference>
<evidence type="ECO:0000313" key="3">
    <source>
        <dbReference type="EMBL" id="SEG70595.1"/>
    </source>
</evidence>
<organism evidence="3 4">
    <name type="scientific">Bryocella elongata</name>
    <dbReference type="NCBI Taxonomy" id="863522"/>
    <lineage>
        <taxon>Bacteria</taxon>
        <taxon>Pseudomonadati</taxon>
        <taxon>Acidobacteriota</taxon>
        <taxon>Terriglobia</taxon>
        <taxon>Terriglobales</taxon>
        <taxon>Acidobacteriaceae</taxon>
        <taxon>Bryocella</taxon>
    </lineage>
</organism>
<feature type="transmembrane region" description="Helical" evidence="2">
    <location>
        <begin position="428"/>
        <end position="446"/>
    </location>
</feature>
<dbReference type="Proteomes" id="UP000236728">
    <property type="component" value="Unassembled WGS sequence"/>
</dbReference>
<keyword evidence="2" id="KW-0472">Membrane</keyword>
<feature type="region of interest" description="Disordered" evidence="1">
    <location>
        <begin position="118"/>
        <end position="141"/>
    </location>
</feature>
<evidence type="ECO:0000313" key="4">
    <source>
        <dbReference type="Proteomes" id="UP000236728"/>
    </source>
</evidence>
<gene>
    <name evidence="3" type="ORF">SAMN05421819_4449</name>
</gene>
<feature type="region of interest" description="Disordered" evidence="1">
    <location>
        <begin position="238"/>
        <end position="280"/>
    </location>
</feature>
<feature type="transmembrane region" description="Helical" evidence="2">
    <location>
        <begin position="364"/>
        <end position="383"/>
    </location>
</feature>
<protein>
    <submittedName>
        <fullName evidence="3">Uncharacterized protein</fullName>
    </submittedName>
</protein>
<keyword evidence="2" id="KW-1133">Transmembrane helix</keyword>
<keyword evidence="2" id="KW-0812">Transmembrane</keyword>
<evidence type="ECO:0000256" key="1">
    <source>
        <dbReference type="SAM" id="MobiDB-lite"/>
    </source>
</evidence>
<evidence type="ECO:0000256" key="2">
    <source>
        <dbReference type="SAM" id="Phobius"/>
    </source>
</evidence>